<comment type="caution">
    <text evidence="3">The sequence shown here is derived from an EMBL/GenBank/DDBJ whole genome shotgun (WGS) entry which is preliminary data.</text>
</comment>
<feature type="region of interest" description="Disordered" evidence="1">
    <location>
        <begin position="424"/>
        <end position="447"/>
    </location>
</feature>
<evidence type="ECO:0008006" key="5">
    <source>
        <dbReference type="Google" id="ProtNLM"/>
    </source>
</evidence>
<proteinExistence type="predicted"/>
<evidence type="ECO:0000256" key="2">
    <source>
        <dbReference type="SAM" id="SignalP"/>
    </source>
</evidence>
<reference evidence="3 4" key="1">
    <citation type="submission" date="2024-09" db="EMBL/GenBank/DDBJ databases">
        <title>Rethinking Asexuality: The Enigmatic Case of Functional Sexual Genes in Lepraria (Stereocaulaceae).</title>
        <authorList>
            <person name="Doellman M."/>
            <person name="Sun Y."/>
            <person name="Barcenas-Pena A."/>
            <person name="Lumbsch H.T."/>
            <person name="Grewe F."/>
        </authorList>
    </citation>
    <scope>NUCLEOTIDE SEQUENCE [LARGE SCALE GENOMIC DNA]</scope>
    <source>
        <strain evidence="3 4">Mercado 3170</strain>
    </source>
</reference>
<name>A0ABR4A0J1_9LECA</name>
<sequence length="911" mass="96868">MKSTLFSNRIVVILVASTGFMSTCNAQPQARRHQHDEIYVRVIEQPTASSGSSTIKEASDYPITILPFHKKAAIGSGCTSQDCDYLDLTNELNAFRTVEPVPYTLLHTSSPSPDPAAPLSIRRHLRLPSSRTSNNIGQPTNIEQDLISANKPFTRSSREQPRFVFLGDSADNWRTVTVSSAISDLLPASEADGKEDSKKNVANNAGARRQPIYNAPGSQRHPNVLLPRQDDAYQSFVLSGFATPTSAAIAPDDSYQSFILGGFTSPTSSTATPSASSSSVCPSGNGTIYISDAGINYQVVCNTDFPDGDYPFQLVDSFAGCVQKCDAYNYDNHHVQCLAALFIPSREGYANDCYLKSSIANPTAATLPIQGAIRLDYATSSTLSSAAASSSAIVSAAVAASSSISAAMASVTAYGGGAGLSIPITPSSSNRPSNTTLSSAATPPSETIVSSPGITYALGKSVVAPEVALSHLHGPTENTPTKQYLNIKAPPSIALPKSLLTVGVNGDLTTGYGLSPETGVLEVNSSTQSYLSPITDAMHLSRDGGKGGMVDGEHLFIFCDTGSYSNTTSTTNGDFLGFVSSSVAVDVGMNGLAGDILNLQDGIGQWSDDVGRMRGFAPMTIGEQAYNLAMQGQGQRYAVWPESSMIPLDATTGIIYAPIVYDNVNEETKAAVFTYTGTTLLTITAGGKGGPIAQRSVEKIFNGDEVEWGCAGGIRGWGPSGIGGDDGYVYLFGNVGRGILLARVSPANISSRDSFEYWDGNAFTSDMQPSSSTAYFIEGSFMDVDVFYSPRHLTFLIVYMTSYADSTFYYRYLEADQGIIPPYAPGGDSSSDFIESILKYKWSKQYVLYKSSPGLSGKYIYSGGVHLGYYGSDDILNGGQKMLLSWTAPTGLDPSTLISEYQIPTAEITWM</sequence>
<feature type="region of interest" description="Disordered" evidence="1">
    <location>
        <begin position="190"/>
        <end position="220"/>
    </location>
</feature>
<feature type="signal peptide" evidence="2">
    <location>
        <begin position="1"/>
        <end position="26"/>
    </location>
</feature>
<accession>A0ABR4A0J1</accession>
<evidence type="ECO:0000256" key="1">
    <source>
        <dbReference type="SAM" id="MobiDB-lite"/>
    </source>
</evidence>
<gene>
    <name evidence="3" type="ORF">N7G274_009321</name>
</gene>
<dbReference type="EMBL" id="JBEFKJ010000036">
    <property type="protein sequence ID" value="KAL2037847.1"/>
    <property type="molecule type" value="Genomic_DNA"/>
</dbReference>
<feature type="chain" id="PRO_5046343492" description="Apple domain-containing protein" evidence="2">
    <location>
        <begin position="27"/>
        <end position="911"/>
    </location>
</feature>
<feature type="compositionally biased region" description="Low complexity" evidence="1">
    <location>
        <begin position="424"/>
        <end position="439"/>
    </location>
</feature>
<keyword evidence="4" id="KW-1185">Reference proteome</keyword>
<keyword evidence="2" id="KW-0732">Signal</keyword>
<organism evidence="3 4">
    <name type="scientific">Stereocaulon virgatum</name>
    <dbReference type="NCBI Taxonomy" id="373712"/>
    <lineage>
        <taxon>Eukaryota</taxon>
        <taxon>Fungi</taxon>
        <taxon>Dikarya</taxon>
        <taxon>Ascomycota</taxon>
        <taxon>Pezizomycotina</taxon>
        <taxon>Lecanoromycetes</taxon>
        <taxon>OSLEUM clade</taxon>
        <taxon>Lecanoromycetidae</taxon>
        <taxon>Lecanorales</taxon>
        <taxon>Lecanorineae</taxon>
        <taxon>Stereocaulaceae</taxon>
        <taxon>Stereocaulon</taxon>
    </lineage>
</organism>
<dbReference type="Proteomes" id="UP001590950">
    <property type="component" value="Unassembled WGS sequence"/>
</dbReference>
<protein>
    <recommendedName>
        <fullName evidence="5">Apple domain-containing protein</fullName>
    </recommendedName>
</protein>
<evidence type="ECO:0000313" key="4">
    <source>
        <dbReference type="Proteomes" id="UP001590950"/>
    </source>
</evidence>
<evidence type="ECO:0000313" key="3">
    <source>
        <dbReference type="EMBL" id="KAL2037847.1"/>
    </source>
</evidence>